<dbReference type="PANTHER" id="PTHR43349">
    <property type="entry name" value="PINORESINOL REDUCTASE-RELATED"/>
    <property type="match status" value="1"/>
</dbReference>
<dbReference type="SUPFAM" id="SSF51735">
    <property type="entry name" value="NAD(P)-binding Rossmann-fold domains"/>
    <property type="match status" value="1"/>
</dbReference>
<dbReference type="PANTHER" id="PTHR43349:SF57">
    <property type="entry name" value="NMRA-LIKE DOMAIN-CONTAINING PROTEIN"/>
    <property type="match status" value="1"/>
</dbReference>
<protein>
    <recommendedName>
        <fullName evidence="1">NmrA-like domain-containing protein</fullName>
    </recommendedName>
</protein>
<evidence type="ECO:0000313" key="2">
    <source>
        <dbReference type="EMBL" id="WVZ71907.1"/>
    </source>
</evidence>
<name>A0AAQ3WS08_PASNO</name>
<organism evidence="2 3">
    <name type="scientific">Paspalum notatum var. saurae</name>
    <dbReference type="NCBI Taxonomy" id="547442"/>
    <lineage>
        <taxon>Eukaryota</taxon>
        <taxon>Viridiplantae</taxon>
        <taxon>Streptophyta</taxon>
        <taxon>Embryophyta</taxon>
        <taxon>Tracheophyta</taxon>
        <taxon>Spermatophyta</taxon>
        <taxon>Magnoliopsida</taxon>
        <taxon>Liliopsida</taxon>
        <taxon>Poales</taxon>
        <taxon>Poaceae</taxon>
        <taxon>PACMAD clade</taxon>
        <taxon>Panicoideae</taxon>
        <taxon>Andropogonodae</taxon>
        <taxon>Paspaleae</taxon>
        <taxon>Paspalinae</taxon>
        <taxon>Paspalum</taxon>
    </lineage>
</organism>
<dbReference type="Proteomes" id="UP001341281">
    <property type="component" value="Chromosome 04"/>
</dbReference>
<dbReference type="EMBL" id="CP144748">
    <property type="protein sequence ID" value="WVZ71907.1"/>
    <property type="molecule type" value="Genomic_DNA"/>
</dbReference>
<dbReference type="InterPro" id="IPR036291">
    <property type="entry name" value="NAD(P)-bd_dom_sf"/>
</dbReference>
<evidence type="ECO:0000313" key="3">
    <source>
        <dbReference type="Proteomes" id="UP001341281"/>
    </source>
</evidence>
<dbReference type="AlphaFoldDB" id="A0AAQ3WS08"/>
<accession>A0AAQ3WS08</accession>
<gene>
    <name evidence="2" type="ORF">U9M48_020438</name>
</gene>
<proteinExistence type="predicted"/>
<sequence length="126" mass="14342">MWEKKASKTFQMAYVPEEDILKWIKVYYQVSTVEQGDLLDHESLVKPVKCADIIISGVRPHQVGKQMRIIAAIKEAGNRFVPSEFCPDMGRLNTVDPALYAMNANLWRLIEAEGIPHTYISCNLFA</sequence>
<keyword evidence="3" id="KW-1185">Reference proteome</keyword>
<evidence type="ECO:0000259" key="1">
    <source>
        <dbReference type="Pfam" id="PF05368"/>
    </source>
</evidence>
<feature type="domain" description="NmrA-like" evidence="1">
    <location>
        <begin position="32"/>
        <end position="126"/>
    </location>
</feature>
<reference evidence="2 3" key="1">
    <citation type="submission" date="2024-02" db="EMBL/GenBank/DDBJ databases">
        <title>High-quality chromosome-scale genome assembly of Pensacola bahiagrass (Paspalum notatum Flugge var. saurae).</title>
        <authorList>
            <person name="Vega J.M."/>
            <person name="Podio M."/>
            <person name="Orjuela J."/>
            <person name="Siena L.A."/>
            <person name="Pessino S.C."/>
            <person name="Combes M.C."/>
            <person name="Mariac C."/>
            <person name="Albertini E."/>
            <person name="Pupilli F."/>
            <person name="Ortiz J.P.A."/>
            <person name="Leblanc O."/>
        </authorList>
    </citation>
    <scope>NUCLEOTIDE SEQUENCE [LARGE SCALE GENOMIC DNA]</scope>
    <source>
        <strain evidence="2">R1</strain>
        <tissue evidence="2">Leaf</tissue>
    </source>
</reference>
<dbReference type="InterPro" id="IPR008030">
    <property type="entry name" value="NmrA-like"/>
</dbReference>
<dbReference type="Gene3D" id="3.40.50.720">
    <property type="entry name" value="NAD(P)-binding Rossmann-like Domain"/>
    <property type="match status" value="1"/>
</dbReference>
<dbReference type="InterPro" id="IPR050608">
    <property type="entry name" value="NmrA-type/Isoflavone_red_sf"/>
</dbReference>
<dbReference type="Pfam" id="PF05368">
    <property type="entry name" value="NmrA"/>
    <property type="match status" value="1"/>
</dbReference>